<keyword evidence="6" id="KW-1185">Reference proteome</keyword>
<feature type="compositionally biased region" description="Low complexity" evidence="3">
    <location>
        <begin position="59"/>
        <end position="72"/>
    </location>
</feature>
<organism evidence="5 6">
    <name type="scientific">Ilumatobacter fluminis</name>
    <dbReference type="NCBI Taxonomy" id="467091"/>
    <lineage>
        <taxon>Bacteria</taxon>
        <taxon>Bacillati</taxon>
        <taxon>Actinomycetota</taxon>
        <taxon>Acidimicrobiia</taxon>
        <taxon>Acidimicrobiales</taxon>
        <taxon>Ilumatobacteraceae</taxon>
        <taxon>Ilumatobacter</taxon>
    </lineage>
</organism>
<accession>A0A4R7I5L3</accession>
<evidence type="ECO:0000313" key="5">
    <source>
        <dbReference type="EMBL" id="TDT18289.1"/>
    </source>
</evidence>
<evidence type="ECO:0000256" key="3">
    <source>
        <dbReference type="SAM" id="MobiDB-lite"/>
    </source>
</evidence>
<comment type="caution">
    <text evidence="5">The sequence shown here is derived from an EMBL/GenBank/DDBJ whole genome shotgun (WGS) entry which is preliminary data.</text>
</comment>
<feature type="region of interest" description="Disordered" evidence="3">
    <location>
        <begin position="1"/>
        <end position="73"/>
    </location>
</feature>
<evidence type="ECO:0000256" key="2">
    <source>
        <dbReference type="ARBA" id="ARBA00022729"/>
    </source>
</evidence>
<dbReference type="PANTHER" id="PTHR30483:SF6">
    <property type="entry name" value="PERIPLASMIC BINDING PROTEIN OF ABC TRANSPORTER FOR NATURAL AMINO ACIDS"/>
    <property type="match status" value="1"/>
</dbReference>
<dbReference type="PANTHER" id="PTHR30483">
    <property type="entry name" value="LEUCINE-SPECIFIC-BINDING PROTEIN"/>
    <property type="match status" value="1"/>
</dbReference>
<protein>
    <submittedName>
        <fullName evidence="5">ABC-type branched-subunit amino acid transport system substrate-binding protein</fullName>
    </submittedName>
</protein>
<comment type="similarity">
    <text evidence="1">Belongs to the leucine-binding protein family.</text>
</comment>
<dbReference type="Proteomes" id="UP000294558">
    <property type="component" value="Unassembled WGS sequence"/>
</dbReference>
<dbReference type="InterPro" id="IPR051010">
    <property type="entry name" value="BCAA_transport"/>
</dbReference>
<reference evidence="5 6" key="1">
    <citation type="submission" date="2019-03" db="EMBL/GenBank/DDBJ databases">
        <title>Sequencing the genomes of 1000 actinobacteria strains.</title>
        <authorList>
            <person name="Klenk H.-P."/>
        </authorList>
    </citation>
    <scope>NUCLEOTIDE SEQUENCE [LARGE SCALE GENOMIC DNA]</scope>
    <source>
        <strain evidence="5 6">DSM 18936</strain>
    </source>
</reference>
<dbReference type="Gene3D" id="3.40.50.2300">
    <property type="match status" value="2"/>
</dbReference>
<evidence type="ECO:0000313" key="6">
    <source>
        <dbReference type="Proteomes" id="UP000294558"/>
    </source>
</evidence>
<name>A0A4R7I5L3_9ACTN</name>
<dbReference type="InterPro" id="IPR028081">
    <property type="entry name" value="Leu-bd"/>
</dbReference>
<feature type="compositionally biased region" description="Low complexity" evidence="3">
    <location>
        <begin position="1"/>
        <end position="10"/>
    </location>
</feature>
<dbReference type="OrthoDB" id="3563031at2"/>
<keyword evidence="2" id="KW-0732">Signal</keyword>
<feature type="compositionally biased region" description="Acidic residues" evidence="3">
    <location>
        <begin position="14"/>
        <end position="58"/>
    </location>
</feature>
<dbReference type="AlphaFoldDB" id="A0A4R7I5L3"/>
<sequence length="425" mass="43659">MVAVGALVLGACGGDDDDDADSDTTEAPADEPSDEPAEEPAEEPSEEPAEEPADDATETTEGSETTEPMESSLPAGEYKVGFQSLTSGPAAFAGVPLAQGARLAVKEINDNALLGEGVTIELLEEDAGGDPASAIGHIESFLNDDVSAALCCALSSVAGSVKPILADNQTAGIVTSAILPGLNEPPYMYRPVLLLGDPAYGEMVAGLNADGSLASATIVVTADNDGMVNEGVVWEAAFADNGVEVLGTIDTATGDTDFSGPATQIIDQNPDVVALSQLGQEATLMAKALRDRGYEGQLVTTYGISNEANYEIGGETLEGIIFPVAFTPQMTDPAAVAFTELYEAEYGEVPDVFAAQGYTAIKMVAEGLAIAGDGDSDAVAQAMATITEMSSPYGDIVFENGQASLAGETTFMQWNADGTQSIWTP</sequence>
<evidence type="ECO:0000259" key="4">
    <source>
        <dbReference type="Pfam" id="PF13458"/>
    </source>
</evidence>
<dbReference type="Pfam" id="PF13458">
    <property type="entry name" value="Peripla_BP_6"/>
    <property type="match status" value="1"/>
</dbReference>
<dbReference type="InterPro" id="IPR028082">
    <property type="entry name" value="Peripla_BP_I"/>
</dbReference>
<proteinExistence type="inferred from homology"/>
<dbReference type="SUPFAM" id="SSF53822">
    <property type="entry name" value="Periplasmic binding protein-like I"/>
    <property type="match status" value="1"/>
</dbReference>
<gene>
    <name evidence="5" type="ORF">BDK89_3907</name>
</gene>
<dbReference type="EMBL" id="SOAU01000001">
    <property type="protein sequence ID" value="TDT18289.1"/>
    <property type="molecule type" value="Genomic_DNA"/>
</dbReference>
<feature type="domain" description="Leucine-binding protein" evidence="4">
    <location>
        <begin position="78"/>
        <end position="418"/>
    </location>
</feature>
<evidence type="ECO:0000256" key="1">
    <source>
        <dbReference type="ARBA" id="ARBA00010062"/>
    </source>
</evidence>